<reference evidence="4" key="1">
    <citation type="submission" date="2014-07" db="EMBL/GenBank/DDBJ databases">
        <authorList>
            <person name="Hornung V.Bastian."/>
        </authorList>
    </citation>
    <scope>NUCLEOTIDE SEQUENCE</scope>
    <source>
        <strain evidence="4">PCE-S</strain>
    </source>
</reference>
<protein>
    <submittedName>
        <fullName evidence="4">Methyl-accepting chemotaxis protein</fullName>
    </submittedName>
</protein>
<dbReference type="RefSeq" id="WP_144676778.1">
    <property type="nucleotide sequence ID" value="NZ_LK996017.1"/>
</dbReference>
<dbReference type="PATRIC" id="fig|49338.4.peg.4905"/>
<dbReference type="PROSITE" id="PS50111">
    <property type="entry name" value="CHEMOTAXIS_TRANSDUC_2"/>
    <property type="match status" value="1"/>
</dbReference>
<evidence type="ECO:0000259" key="3">
    <source>
        <dbReference type="PROSITE" id="PS50111"/>
    </source>
</evidence>
<gene>
    <name evidence="4" type="ORF">DPCES_4558</name>
</gene>
<dbReference type="Pfam" id="PF00015">
    <property type="entry name" value="MCPsignal"/>
    <property type="match status" value="1"/>
</dbReference>
<dbReference type="GO" id="GO:0016020">
    <property type="term" value="C:membrane"/>
    <property type="evidence" value="ECO:0007669"/>
    <property type="project" value="InterPro"/>
</dbReference>
<dbReference type="PANTHER" id="PTHR32089:SF112">
    <property type="entry name" value="LYSOZYME-LIKE PROTEIN-RELATED"/>
    <property type="match status" value="1"/>
</dbReference>
<name>A0A098B6I2_DESHA</name>
<dbReference type="SUPFAM" id="SSF58104">
    <property type="entry name" value="Methyl-accepting chemotaxis protein (MCP) signaling domain"/>
    <property type="match status" value="1"/>
</dbReference>
<accession>A0A098B6I2</accession>
<sequence>MNNRLMNISTIGSSQAVADELHRVTSLYFGHKVQMRNKYYIKEVPANLNDDLYIVLPTRVEEASKYVARQKIFPLELVPEDLFYIRVARLPAGANVVIFNNNGSQAKAIEQYLHEHEVDHVNYSLLPFTEMTNDQAKEILQQADYIVGMQGYVGPKGVLWTHYGQYFDKHRVSIIGFNRAIKPEDILHLTEKVVEFNFNQILSNTQGISFDLNAHIQEVMSSMEGIVNFMQDTNSSIHEAHDRIQRQVERIDETIEVTNDLNTNTQKIDELINTIKQISDQTNLLALNAAIEAARAGEAGRGFAVVADEVRKLAERSKQSIQFIQQLVANIKQTNHRTVPLLHFLAGEIKDMDGIINKILNSSTINQTEAKSISEALNRVTKISEQLTNEFIAFSF</sequence>
<dbReference type="EMBL" id="LK996017">
    <property type="protein sequence ID" value="CDX04444.1"/>
    <property type="molecule type" value="Genomic_DNA"/>
</dbReference>
<feature type="domain" description="Methyl-accepting transducer" evidence="3">
    <location>
        <begin position="211"/>
        <end position="386"/>
    </location>
</feature>
<evidence type="ECO:0000256" key="2">
    <source>
        <dbReference type="PROSITE-ProRule" id="PRU00284"/>
    </source>
</evidence>
<dbReference type="InterPro" id="IPR004089">
    <property type="entry name" value="MCPsignal_dom"/>
</dbReference>
<evidence type="ECO:0000256" key="1">
    <source>
        <dbReference type="ARBA" id="ARBA00023224"/>
    </source>
</evidence>
<proteinExistence type="predicted"/>
<dbReference type="Gene3D" id="1.10.287.950">
    <property type="entry name" value="Methyl-accepting chemotaxis protein"/>
    <property type="match status" value="1"/>
</dbReference>
<organism evidence="4">
    <name type="scientific">Desulfitobacterium hafniense</name>
    <name type="common">Desulfitobacterium frappieri</name>
    <dbReference type="NCBI Taxonomy" id="49338"/>
    <lineage>
        <taxon>Bacteria</taxon>
        <taxon>Bacillati</taxon>
        <taxon>Bacillota</taxon>
        <taxon>Clostridia</taxon>
        <taxon>Eubacteriales</taxon>
        <taxon>Desulfitobacteriaceae</taxon>
        <taxon>Desulfitobacterium</taxon>
    </lineage>
</organism>
<evidence type="ECO:0000313" key="4">
    <source>
        <dbReference type="EMBL" id="CDX04444.1"/>
    </source>
</evidence>
<dbReference type="AlphaFoldDB" id="A0A098B6I2"/>
<keyword evidence="1 2" id="KW-0807">Transducer</keyword>
<dbReference type="SMART" id="SM00283">
    <property type="entry name" value="MA"/>
    <property type="match status" value="1"/>
</dbReference>
<dbReference type="PANTHER" id="PTHR32089">
    <property type="entry name" value="METHYL-ACCEPTING CHEMOTAXIS PROTEIN MCPB"/>
    <property type="match status" value="1"/>
</dbReference>
<dbReference type="GO" id="GO:0007165">
    <property type="term" value="P:signal transduction"/>
    <property type="evidence" value="ECO:0007669"/>
    <property type="project" value="UniProtKB-KW"/>
</dbReference>